<dbReference type="EMBL" id="SMMG02000006">
    <property type="protein sequence ID" value="KAA3470936.1"/>
    <property type="molecule type" value="Genomic_DNA"/>
</dbReference>
<dbReference type="AlphaFoldDB" id="A0A5B6VP60"/>
<sequence>MNSKLYGQYEDLVMLFRLMNAAAVFIDIMNCIFQPYLDQFVVVFIDDILIYLKLEAEHDKHLRIVLQVLRENGLFWHVILTEGIPVDPKKIEAILQWKLSKNVLEIRSFICLVEYCRRFVNGFSRIALPMTRIL</sequence>
<keyword evidence="2" id="KW-0695">RNA-directed DNA polymerase</keyword>
<proteinExistence type="predicted"/>
<dbReference type="SUPFAM" id="SSF56672">
    <property type="entry name" value="DNA/RNA polymerases"/>
    <property type="match status" value="1"/>
</dbReference>
<evidence type="ECO:0000313" key="2">
    <source>
        <dbReference type="EMBL" id="KAA3470936.1"/>
    </source>
</evidence>
<dbReference type="InterPro" id="IPR043128">
    <property type="entry name" value="Rev_trsase/Diguanyl_cyclase"/>
</dbReference>
<keyword evidence="3" id="KW-1185">Reference proteome</keyword>
<keyword evidence="2" id="KW-0548">Nucleotidyltransferase</keyword>
<accession>A0A5B6VP60</accession>
<dbReference type="Proteomes" id="UP000325315">
    <property type="component" value="Unassembled WGS sequence"/>
</dbReference>
<dbReference type="Gene3D" id="3.30.70.270">
    <property type="match status" value="2"/>
</dbReference>
<dbReference type="InterPro" id="IPR053134">
    <property type="entry name" value="RNA-dir_DNA_polymerase"/>
</dbReference>
<gene>
    <name evidence="2" type="ORF">EPI10_016607</name>
</gene>
<dbReference type="GO" id="GO:0003964">
    <property type="term" value="F:RNA-directed DNA polymerase activity"/>
    <property type="evidence" value="ECO:0007669"/>
    <property type="project" value="UniProtKB-KW"/>
</dbReference>
<name>A0A5B6VP60_9ROSI</name>
<dbReference type="PANTHER" id="PTHR24559:SF444">
    <property type="entry name" value="REVERSE TRANSCRIPTASE DOMAIN-CONTAINING PROTEIN"/>
    <property type="match status" value="1"/>
</dbReference>
<comment type="caution">
    <text evidence="2">The sequence shown here is derived from an EMBL/GenBank/DDBJ whole genome shotgun (WGS) entry which is preliminary data.</text>
</comment>
<keyword evidence="2" id="KW-0808">Transferase</keyword>
<dbReference type="Pfam" id="PF00078">
    <property type="entry name" value="RVT_1"/>
    <property type="match status" value="1"/>
</dbReference>
<evidence type="ECO:0000259" key="1">
    <source>
        <dbReference type="Pfam" id="PF00078"/>
    </source>
</evidence>
<dbReference type="PANTHER" id="PTHR24559">
    <property type="entry name" value="TRANSPOSON TY3-I GAG-POL POLYPROTEIN"/>
    <property type="match status" value="1"/>
</dbReference>
<feature type="domain" description="Reverse transcriptase" evidence="1">
    <location>
        <begin position="4"/>
        <end position="74"/>
    </location>
</feature>
<evidence type="ECO:0000313" key="3">
    <source>
        <dbReference type="Proteomes" id="UP000325315"/>
    </source>
</evidence>
<reference evidence="3" key="1">
    <citation type="journal article" date="2019" name="Plant Biotechnol. J.">
        <title>Genome sequencing of the Australian wild diploid species Gossypium australe highlights disease resistance and delayed gland morphogenesis.</title>
        <authorList>
            <person name="Cai Y."/>
            <person name="Cai X."/>
            <person name="Wang Q."/>
            <person name="Wang P."/>
            <person name="Zhang Y."/>
            <person name="Cai C."/>
            <person name="Xu Y."/>
            <person name="Wang K."/>
            <person name="Zhou Z."/>
            <person name="Wang C."/>
            <person name="Geng S."/>
            <person name="Li B."/>
            <person name="Dong Q."/>
            <person name="Hou Y."/>
            <person name="Wang H."/>
            <person name="Ai P."/>
            <person name="Liu Z."/>
            <person name="Yi F."/>
            <person name="Sun M."/>
            <person name="An G."/>
            <person name="Cheng J."/>
            <person name="Zhang Y."/>
            <person name="Shi Q."/>
            <person name="Xie Y."/>
            <person name="Shi X."/>
            <person name="Chang Y."/>
            <person name="Huang F."/>
            <person name="Chen Y."/>
            <person name="Hong S."/>
            <person name="Mi L."/>
            <person name="Sun Q."/>
            <person name="Zhang L."/>
            <person name="Zhou B."/>
            <person name="Peng R."/>
            <person name="Zhang X."/>
            <person name="Liu F."/>
        </authorList>
    </citation>
    <scope>NUCLEOTIDE SEQUENCE [LARGE SCALE GENOMIC DNA]</scope>
    <source>
        <strain evidence="3">cv. PA1801</strain>
    </source>
</reference>
<dbReference type="InterPro" id="IPR000477">
    <property type="entry name" value="RT_dom"/>
</dbReference>
<protein>
    <submittedName>
        <fullName evidence="2">RNA-directed DNA polymerase-like protein</fullName>
    </submittedName>
</protein>
<organism evidence="2 3">
    <name type="scientific">Gossypium australe</name>
    <dbReference type="NCBI Taxonomy" id="47621"/>
    <lineage>
        <taxon>Eukaryota</taxon>
        <taxon>Viridiplantae</taxon>
        <taxon>Streptophyta</taxon>
        <taxon>Embryophyta</taxon>
        <taxon>Tracheophyta</taxon>
        <taxon>Spermatophyta</taxon>
        <taxon>Magnoliopsida</taxon>
        <taxon>eudicotyledons</taxon>
        <taxon>Gunneridae</taxon>
        <taxon>Pentapetalae</taxon>
        <taxon>rosids</taxon>
        <taxon>malvids</taxon>
        <taxon>Malvales</taxon>
        <taxon>Malvaceae</taxon>
        <taxon>Malvoideae</taxon>
        <taxon>Gossypium</taxon>
    </lineage>
</organism>
<dbReference type="OrthoDB" id="2431547at2759"/>
<dbReference type="InterPro" id="IPR043502">
    <property type="entry name" value="DNA/RNA_pol_sf"/>
</dbReference>